<reference evidence="3" key="3">
    <citation type="submission" date="2015-04" db="EMBL/GenBank/DDBJ databases">
        <title>Physiological reanalysis, assessment of diazotrophy, and genome sequences of multiple isolates of Streptomyces thermoautotrophicus.</title>
        <authorList>
            <person name="MacKellar D.C."/>
            <person name="Lieber L."/>
            <person name="Norman J."/>
            <person name="Bolger A."/>
            <person name="Tobin C."/>
            <person name="Murray J.W."/>
            <person name="Woodward J."/>
            <person name="Friesen M."/>
            <person name="Prell J."/>
        </authorList>
    </citation>
    <scope>NUCLEOTIDE SEQUENCE [LARGE SCALE GENOMIC DNA]</scope>
    <source>
        <strain evidence="3">H1</strain>
    </source>
</reference>
<gene>
    <name evidence="3" type="ORF">LI90_280</name>
    <name evidence="2" type="ORF">TH66_19555</name>
    <name evidence="4" type="ORF">TR74_22890</name>
</gene>
<dbReference type="Proteomes" id="UP000070598">
    <property type="component" value="Unassembled WGS sequence"/>
</dbReference>
<dbReference type="OrthoDB" id="4508581at2"/>
<proteinExistence type="predicted"/>
<evidence type="ECO:0000313" key="6">
    <source>
        <dbReference type="Proteomes" id="UP000070598"/>
    </source>
</evidence>
<reference evidence="4 7" key="2">
    <citation type="submission" date="2015-02" db="EMBL/GenBank/DDBJ databases">
        <title>Physiological reanalysis, assessment of diazotrophy, and genome sequences of multiple isolates of Streptomyces thermoautotrophicus.</title>
        <authorList>
            <person name="MacKellar D.C."/>
            <person name="Lieber L."/>
            <person name="Norman J."/>
            <person name="Bolger A."/>
            <person name="Tobin C."/>
            <person name="Murray J.W."/>
            <person name="Prell J."/>
        </authorList>
    </citation>
    <scope>NUCLEOTIDE SEQUENCE [LARGE SCALE GENOMIC DNA]</scope>
    <source>
        <strain evidence="4 7">UBT1</strain>
    </source>
</reference>
<dbReference type="InterPro" id="IPR001387">
    <property type="entry name" value="Cro/C1-type_HTH"/>
</dbReference>
<reference evidence="6" key="1">
    <citation type="submission" date="2015-02" db="EMBL/GenBank/DDBJ databases">
        <title>Physiological reanalysis, assessment of diazotrophy, and genome sequences of multiple isolates of Streptomyces thermoautotrophicus.</title>
        <authorList>
            <person name="MacKellar D.C."/>
            <person name="Lieber L."/>
            <person name="Norman J."/>
            <person name="Bolger A."/>
            <person name="Tobin C."/>
            <person name="Murray J.W."/>
            <person name="Friesen M."/>
            <person name="Prell J."/>
        </authorList>
    </citation>
    <scope>NUCLEOTIDE SEQUENCE [LARGE SCALE GENOMIC DNA]</scope>
    <source>
        <strain evidence="6">UBT1</strain>
    </source>
</reference>
<dbReference type="AlphaFoldDB" id="A0A132N9D9"/>
<evidence type="ECO:0000313" key="7">
    <source>
        <dbReference type="Proteomes" id="UP000070659"/>
    </source>
</evidence>
<accession>A0A132N9D9</accession>
<protein>
    <recommendedName>
        <fullName evidence="8">HTH cro/C1-type domain-containing protein</fullName>
    </recommendedName>
</protein>
<dbReference type="CDD" id="cd00093">
    <property type="entry name" value="HTH_XRE"/>
    <property type="match status" value="1"/>
</dbReference>
<feature type="region of interest" description="Disordered" evidence="1">
    <location>
        <begin position="128"/>
        <end position="147"/>
    </location>
</feature>
<dbReference type="SUPFAM" id="SSF48452">
    <property type="entry name" value="TPR-like"/>
    <property type="match status" value="1"/>
</dbReference>
<evidence type="ECO:0000313" key="4">
    <source>
        <dbReference type="EMBL" id="KWX06162.1"/>
    </source>
</evidence>
<evidence type="ECO:0008006" key="8">
    <source>
        <dbReference type="Google" id="ProtNLM"/>
    </source>
</evidence>
<evidence type="ECO:0000256" key="1">
    <source>
        <dbReference type="SAM" id="MobiDB-lite"/>
    </source>
</evidence>
<dbReference type="EMBL" id="LAXD01000001">
    <property type="protein sequence ID" value="KWW98653.1"/>
    <property type="molecule type" value="Genomic_DNA"/>
</dbReference>
<evidence type="ECO:0000313" key="3">
    <source>
        <dbReference type="EMBL" id="KWW98653.1"/>
    </source>
</evidence>
<dbReference type="Proteomes" id="UP000070188">
    <property type="component" value="Unassembled WGS sequence"/>
</dbReference>
<dbReference type="Proteomes" id="UP000070659">
    <property type="component" value="Unassembled WGS sequence"/>
</dbReference>
<dbReference type="EMBL" id="JYIJ01000019">
    <property type="protein sequence ID" value="KWW97707.1"/>
    <property type="molecule type" value="Genomic_DNA"/>
</dbReference>
<evidence type="ECO:0000313" key="5">
    <source>
        <dbReference type="Proteomes" id="UP000070188"/>
    </source>
</evidence>
<dbReference type="PATRIC" id="fig|1469144.10.peg.359"/>
<dbReference type="RefSeq" id="WP_066883486.1">
    <property type="nucleotide sequence ID" value="NZ_JYIJ01000019.1"/>
</dbReference>
<reference evidence="5" key="4">
    <citation type="submission" date="2015-04" db="EMBL/GenBank/DDBJ databases">
        <title>Physiological reanalysis, assessment of diazotrophy, and genome sequences of multiple isolates of Streptomyces thermoautotrophicus.</title>
        <authorList>
            <person name="MacKellar D.C."/>
            <person name="Lieber L."/>
            <person name="Norman J."/>
            <person name="Bolger A."/>
            <person name="Tobin C."/>
            <person name="Murray J.W."/>
            <person name="Chang R."/>
            <person name="Ford T."/>
            <person name="Nguyen P.Q."/>
            <person name="Woodward J."/>
            <person name="Permingeat H."/>
            <person name="Joshi N.S."/>
            <person name="Silver P.A."/>
            <person name="Usadel B."/>
            <person name="Rutherford A.W."/>
            <person name="Friesen M."/>
            <person name="Prell J."/>
        </authorList>
    </citation>
    <scope>NUCLEOTIDE SEQUENCE [LARGE SCALE GENOMIC DNA]</scope>
    <source>
        <strain evidence="5">H1</strain>
    </source>
</reference>
<comment type="caution">
    <text evidence="4">The sequence shown here is derived from an EMBL/GenBank/DDBJ whole genome shotgun (WGS) entry which is preliminary data.</text>
</comment>
<dbReference type="STRING" id="1469144.LI90_280"/>
<name>A0A132N9D9_9ACTN</name>
<dbReference type="InterPro" id="IPR011990">
    <property type="entry name" value="TPR-like_helical_dom_sf"/>
</dbReference>
<sequence>MARGEHTPACSRQWRDRAAAERWTTWRTTQAIHACCGVSLLKAHRLARGWTVREAVEELLDLCEREQLGRPKVSEDLLNVWENGRGRPRPETIDLLARLYRANAVRLGLAEDYTDDEDGAERLVLVAPTEPGTGTTGTVSYPATGPRGAYGGASPEEGLDEMERRALFHQVLAGAGLTLGGRFLAAVEKTRQDMDRTLATGTVTEDQMDRLEETVLRYRRDYLRTPPLPMLCQLVLEFADVRNLAAQRQPAAIQRRLSRVTALLAVLSADALMKLGDTRQARAWYATARTAADDTSDPRLRALVRAQEAMLPYYYGSLDETVRLAAEARALARNLPCSATALAAAAEARALARQGNREAAETAMREAQRIFSQTDPSGQDHIAFAFTEQRLLFYLSGTLTYLGESRRAAAVQQQALASYPPDAASIDPALIRLDQAICLVHDDAIVDACQLAAHALQDLPAEHRTPIVLTRARDLVLAVPPARRDLKAVRQFREAFALDTAGR</sequence>
<dbReference type="EMBL" id="JYIK01001112">
    <property type="protein sequence ID" value="KWX06162.1"/>
    <property type="molecule type" value="Genomic_DNA"/>
</dbReference>
<evidence type="ECO:0000313" key="2">
    <source>
        <dbReference type="EMBL" id="KWW97707.1"/>
    </source>
</evidence>
<organism evidence="4 6">
    <name type="scientific">Carbonactinospora thermoautotrophica</name>
    <dbReference type="NCBI Taxonomy" id="1469144"/>
    <lineage>
        <taxon>Bacteria</taxon>
        <taxon>Bacillati</taxon>
        <taxon>Actinomycetota</taxon>
        <taxon>Actinomycetes</taxon>
        <taxon>Kitasatosporales</taxon>
        <taxon>Carbonactinosporaceae</taxon>
        <taxon>Carbonactinospora</taxon>
    </lineage>
</organism>
<keyword evidence="5" id="KW-1185">Reference proteome</keyword>